<comment type="caution">
    <text evidence="1">The sequence shown here is derived from an EMBL/GenBank/DDBJ whole genome shotgun (WGS) entry which is preliminary data.</text>
</comment>
<dbReference type="Proteomes" id="UP000260351">
    <property type="component" value="Unassembled WGS sequence"/>
</dbReference>
<dbReference type="Gene3D" id="3.90.550.10">
    <property type="entry name" value="Spore Coat Polysaccharide Biosynthesis Protein SpsA, Chain A"/>
    <property type="match status" value="1"/>
</dbReference>
<protein>
    <recommendedName>
        <fullName evidence="3">Glycosyltransferase family 2 protein</fullName>
    </recommendedName>
</protein>
<dbReference type="InterPro" id="IPR029044">
    <property type="entry name" value="Nucleotide-diphossugar_trans"/>
</dbReference>
<dbReference type="EMBL" id="QUZK01000048">
    <property type="protein sequence ID" value="RFF29292.1"/>
    <property type="molecule type" value="Genomic_DNA"/>
</dbReference>
<sequence length="212" mass="23518">MSFLIGTPAYGGMMHCNMVDQLLRYQHAGLAFSLMTVGNESLITRARNSIVSEFHARREHSHLLFLDADVVLPVEGLQQMLASDVDVIGAAVALKGRNPDGSRKFNLGRSCGEAGRLIRVQRVGTAALLLSRKAVDALVEKAISEGRVYQRSSNLRGEDQRAAVHYDIFRVGVVGEEYLSEDYWVCHELRELGFEVHVDPTLVTRHLGMVEV</sequence>
<proteinExistence type="predicted"/>
<keyword evidence="2" id="KW-1185">Reference proteome</keyword>
<evidence type="ECO:0008006" key="3">
    <source>
        <dbReference type="Google" id="ProtNLM"/>
    </source>
</evidence>
<dbReference type="OrthoDB" id="6679586at2"/>
<gene>
    <name evidence="1" type="ORF">DZC52_13365</name>
</gene>
<evidence type="ECO:0000313" key="1">
    <source>
        <dbReference type="EMBL" id="RFF29292.1"/>
    </source>
</evidence>
<name>A0A3E1K5I9_9GAMM</name>
<accession>A0A3E1K5I9</accession>
<dbReference type="RefSeq" id="WP_116651658.1">
    <property type="nucleotide sequence ID" value="NZ_QUZK01000048.1"/>
</dbReference>
<organism evidence="1 2">
    <name type="scientific">Wenzhouxiangella sediminis</name>
    <dbReference type="NCBI Taxonomy" id="1792836"/>
    <lineage>
        <taxon>Bacteria</taxon>
        <taxon>Pseudomonadati</taxon>
        <taxon>Pseudomonadota</taxon>
        <taxon>Gammaproteobacteria</taxon>
        <taxon>Chromatiales</taxon>
        <taxon>Wenzhouxiangellaceae</taxon>
        <taxon>Wenzhouxiangella</taxon>
    </lineage>
</organism>
<reference evidence="1 2" key="1">
    <citation type="submission" date="2018-08" db="EMBL/GenBank/DDBJ databases">
        <title>Wenzhouxiangella salilacus sp. nov., a novel bacterium isolated from a saline lake in Xinjiang Province, China.</title>
        <authorList>
            <person name="Han S."/>
        </authorList>
    </citation>
    <scope>NUCLEOTIDE SEQUENCE [LARGE SCALE GENOMIC DNA]</scope>
    <source>
        <strain evidence="1 2">XDB06</strain>
    </source>
</reference>
<dbReference type="SUPFAM" id="SSF53448">
    <property type="entry name" value="Nucleotide-diphospho-sugar transferases"/>
    <property type="match status" value="1"/>
</dbReference>
<evidence type="ECO:0000313" key="2">
    <source>
        <dbReference type="Proteomes" id="UP000260351"/>
    </source>
</evidence>
<dbReference type="AlphaFoldDB" id="A0A3E1K5I9"/>